<feature type="transmembrane region" description="Helical" evidence="1">
    <location>
        <begin position="270"/>
        <end position="290"/>
    </location>
</feature>
<keyword evidence="1" id="KW-1133">Transmembrane helix</keyword>
<dbReference type="KEGG" id="rul:UC8_47960"/>
<sequence>MTAKPEQEEMIPGGFTPTFHWRVLGTPAPVFPGFEIDICDPVGREGEPDAVWHRNRAKGILRAHPEVKQLFGPAPVSAIFCLAVVILQLGLAFSLRAQPWWMIVLVAWGFGSIVNFGLFNLAHECNHGLIFRNKSASRWLFTLTSLPMLFPGHHTWWIEHHVHHNHLGSSKDFVKRRRSILLALKDRIFNHTPGPRVQRLTTWLTTPLFWPLAAFMLVTQVLRAVVGLAVYVVTSIYHRQLKPTDLALAILADQHLVSGYKRYKIETWAVTYPLMSLLMMVILVSCFGWVPLLYLFLSALFMTGFLQPLVFGLLLSNSHFHGHQCYQPSASNYGPVNWITFNFGLHTEHHDFHYIPWFRLGRLRQIAPEYYNDLKPTRSFCALALLFAFGTRAAFNNEEYRNNEQLREGAAG</sequence>
<evidence type="ECO:0000313" key="4">
    <source>
        <dbReference type="EMBL" id="QEG42754.1"/>
    </source>
</evidence>
<evidence type="ECO:0000259" key="3">
    <source>
        <dbReference type="Pfam" id="PF08557"/>
    </source>
</evidence>
<dbReference type="EMBL" id="CP042914">
    <property type="protein sequence ID" value="QEG42754.1"/>
    <property type="molecule type" value="Genomic_DNA"/>
</dbReference>
<feature type="transmembrane region" description="Helical" evidence="1">
    <location>
        <begin position="296"/>
        <end position="315"/>
    </location>
</feature>
<keyword evidence="1" id="KW-0812">Transmembrane</keyword>
<dbReference type="InterPro" id="IPR005804">
    <property type="entry name" value="FA_desaturase_dom"/>
</dbReference>
<dbReference type="Pfam" id="PF08557">
    <property type="entry name" value="Lipid_DES"/>
    <property type="match status" value="1"/>
</dbReference>
<dbReference type="Pfam" id="PF00487">
    <property type="entry name" value="FA_desaturase"/>
    <property type="match status" value="1"/>
</dbReference>
<feature type="domain" description="Fatty acid desaturase" evidence="2">
    <location>
        <begin position="99"/>
        <end position="373"/>
    </location>
</feature>
<accession>A0A5B9QUQ8</accession>
<reference evidence="4 5" key="1">
    <citation type="submission" date="2019-08" db="EMBL/GenBank/DDBJ databases">
        <title>Deep-cultivation of Planctomycetes and their phenomic and genomic characterization uncovers novel biology.</title>
        <authorList>
            <person name="Wiegand S."/>
            <person name="Jogler M."/>
            <person name="Boedeker C."/>
            <person name="Pinto D."/>
            <person name="Vollmers J."/>
            <person name="Rivas-Marin E."/>
            <person name="Kohn T."/>
            <person name="Peeters S.H."/>
            <person name="Heuer A."/>
            <person name="Rast P."/>
            <person name="Oberbeckmann S."/>
            <person name="Bunk B."/>
            <person name="Jeske O."/>
            <person name="Meyerdierks A."/>
            <person name="Storesund J.E."/>
            <person name="Kallscheuer N."/>
            <person name="Luecker S."/>
            <person name="Lage O.M."/>
            <person name="Pohl T."/>
            <person name="Merkel B.J."/>
            <person name="Hornburger P."/>
            <person name="Mueller R.-W."/>
            <person name="Bruemmer F."/>
            <person name="Labrenz M."/>
            <person name="Spormann A.M."/>
            <person name="Op den Camp H."/>
            <person name="Overmann J."/>
            <person name="Amann R."/>
            <person name="Jetten M.S.M."/>
            <person name="Mascher T."/>
            <person name="Medema M.H."/>
            <person name="Devos D.P."/>
            <person name="Kaster A.-K."/>
            <person name="Ovreas L."/>
            <person name="Rohde M."/>
            <person name="Galperin M.Y."/>
            <person name="Jogler C."/>
        </authorList>
    </citation>
    <scope>NUCLEOTIDE SEQUENCE [LARGE SCALE GENOMIC DNA]</scope>
    <source>
        <strain evidence="4 5">UC8</strain>
    </source>
</reference>
<feature type="transmembrane region" description="Helical" evidence="1">
    <location>
        <begin position="139"/>
        <end position="158"/>
    </location>
</feature>
<feature type="domain" description="Sphingolipid delta4-desaturase N-terminal" evidence="3">
    <location>
        <begin position="53"/>
        <end position="75"/>
    </location>
</feature>
<dbReference type="AlphaFoldDB" id="A0A5B9QUQ8"/>
<evidence type="ECO:0000259" key="2">
    <source>
        <dbReference type="Pfam" id="PF00487"/>
    </source>
</evidence>
<dbReference type="RefSeq" id="WP_162275869.1">
    <property type="nucleotide sequence ID" value="NZ_CP042914.1"/>
</dbReference>
<keyword evidence="5" id="KW-1185">Reference proteome</keyword>
<protein>
    <submittedName>
        <fullName evidence="4">Fatty acid desaturase</fullName>
    </submittedName>
</protein>
<gene>
    <name evidence="4" type="ORF">UC8_47960</name>
</gene>
<keyword evidence="1" id="KW-0472">Membrane</keyword>
<dbReference type="PANTHER" id="PTHR12879">
    <property type="entry name" value="SPHINGOLIPID DELTA 4 DESATURASE/C-4 HYDROXYLASE PROTEIN DES2"/>
    <property type="match status" value="1"/>
</dbReference>
<organism evidence="4 5">
    <name type="scientific">Roseimaritima ulvae</name>
    <dbReference type="NCBI Taxonomy" id="980254"/>
    <lineage>
        <taxon>Bacteria</taxon>
        <taxon>Pseudomonadati</taxon>
        <taxon>Planctomycetota</taxon>
        <taxon>Planctomycetia</taxon>
        <taxon>Pirellulales</taxon>
        <taxon>Pirellulaceae</taxon>
        <taxon>Roseimaritima</taxon>
    </lineage>
</organism>
<dbReference type="PANTHER" id="PTHR12879:SF8">
    <property type="entry name" value="SPHINGOLIPID DELTA(4)-DESATURASE DES1"/>
    <property type="match status" value="1"/>
</dbReference>
<feature type="transmembrane region" description="Helical" evidence="1">
    <location>
        <begin position="70"/>
        <end position="93"/>
    </location>
</feature>
<dbReference type="GO" id="GO:0046513">
    <property type="term" value="P:ceramide biosynthetic process"/>
    <property type="evidence" value="ECO:0007669"/>
    <property type="project" value="TreeGrafter"/>
</dbReference>
<proteinExistence type="predicted"/>
<name>A0A5B9QUQ8_9BACT</name>
<dbReference type="Proteomes" id="UP000325286">
    <property type="component" value="Chromosome"/>
</dbReference>
<dbReference type="InterPro" id="IPR013866">
    <property type="entry name" value="Sphingolipid_d4-desaturase_N"/>
</dbReference>
<evidence type="ECO:0000256" key="1">
    <source>
        <dbReference type="SAM" id="Phobius"/>
    </source>
</evidence>
<evidence type="ECO:0000313" key="5">
    <source>
        <dbReference type="Proteomes" id="UP000325286"/>
    </source>
</evidence>
<feature type="transmembrane region" description="Helical" evidence="1">
    <location>
        <begin position="208"/>
        <end position="233"/>
    </location>
</feature>
<dbReference type="GO" id="GO:0042284">
    <property type="term" value="F:sphingolipid delta-4 desaturase activity"/>
    <property type="evidence" value="ECO:0007669"/>
    <property type="project" value="TreeGrafter"/>
</dbReference>
<feature type="transmembrane region" description="Helical" evidence="1">
    <location>
        <begin position="99"/>
        <end position="118"/>
    </location>
</feature>
<dbReference type="GO" id="GO:0016020">
    <property type="term" value="C:membrane"/>
    <property type="evidence" value="ECO:0007669"/>
    <property type="project" value="GOC"/>
</dbReference>